<evidence type="ECO:0000313" key="7">
    <source>
        <dbReference type="Proteomes" id="UP000178085"/>
    </source>
</evidence>
<gene>
    <name evidence="6" type="ORF">A3K51_01305</name>
</gene>
<comment type="function">
    <text evidence="4">Responsible for synthesis of pseudouridine from uracil.</text>
</comment>
<comment type="similarity">
    <text evidence="1 4">Belongs to the pseudouridine synthase RluA family.</text>
</comment>
<dbReference type="EC" id="5.4.99.-" evidence="4"/>
<evidence type="ECO:0000313" key="6">
    <source>
        <dbReference type="EMBL" id="OGB73480.1"/>
    </source>
</evidence>
<accession>A0A1F4NPY0</accession>
<dbReference type="InterPro" id="IPR020103">
    <property type="entry name" value="PsdUridine_synth_cat_dom_sf"/>
</dbReference>
<dbReference type="Proteomes" id="UP000178085">
    <property type="component" value="Unassembled WGS sequence"/>
</dbReference>
<evidence type="ECO:0000256" key="3">
    <source>
        <dbReference type="PIRSR" id="PIRSR606225-1"/>
    </source>
</evidence>
<dbReference type="InterPro" id="IPR006145">
    <property type="entry name" value="PsdUridine_synth_RsuA/RluA"/>
</dbReference>
<dbReference type="GO" id="GO:0003723">
    <property type="term" value="F:RNA binding"/>
    <property type="evidence" value="ECO:0007669"/>
    <property type="project" value="InterPro"/>
</dbReference>
<dbReference type="PANTHER" id="PTHR21600:SF44">
    <property type="entry name" value="RIBOSOMAL LARGE SUBUNIT PSEUDOURIDINE SYNTHASE D"/>
    <property type="match status" value="1"/>
</dbReference>
<comment type="catalytic activity">
    <reaction evidence="4">
        <text>a uridine in RNA = a pseudouridine in RNA</text>
        <dbReference type="Rhea" id="RHEA:48348"/>
        <dbReference type="Rhea" id="RHEA-COMP:12068"/>
        <dbReference type="Rhea" id="RHEA-COMP:12069"/>
        <dbReference type="ChEBI" id="CHEBI:65314"/>
        <dbReference type="ChEBI" id="CHEBI:65315"/>
    </reaction>
</comment>
<dbReference type="GO" id="GO:0000455">
    <property type="term" value="P:enzyme-directed rRNA pseudouridine synthesis"/>
    <property type="evidence" value="ECO:0007669"/>
    <property type="project" value="TreeGrafter"/>
</dbReference>
<dbReference type="InterPro" id="IPR006225">
    <property type="entry name" value="PsdUridine_synth_RluC/D"/>
</dbReference>
<dbReference type="PROSITE" id="PS01129">
    <property type="entry name" value="PSI_RLU"/>
    <property type="match status" value="1"/>
</dbReference>
<dbReference type="NCBIfam" id="TIGR00005">
    <property type="entry name" value="rluA_subfam"/>
    <property type="match status" value="1"/>
</dbReference>
<proteinExistence type="inferred from homology"/>
<dbReference type="Pfam" id="PF00849">
    <property type="entry name" value="PseudoU_synth_2"/>
    <property type="match status" value="1"/>
</dbReference>
<feature type="active site" evidence="3">
    <location>
        <position position="64"/>
    </location>
</feature>
<protein>
    <recommendedName>
        <fullName evidence="4">Pseudouridine synthase</fullName>
        <ecNumber evidence="4">5.4.99.-</ecNumber>
    </recommendedName>
</protein>
<dbReference type="AlphaFoldDB" id="A0A1F4NPY0"/>
<sequence length="224" mass="25405">MESSINKLEIIFENYELLVINKPAGLVVHEGSGPAVTTLVDLLAHHLPKSPLKTEHYGLVHRLDKDTSGIVLVAKTKDNFTYLRTLFRQREIHKEYLVLVHGHLTPKRGIIKIPLSRDLVKRTQVVPRASGKISETGYEVIGYYRGFTYLRAQPTTGRTHQIRVHFSSLGYPVVGDKTYGKPDSLARQFLHSHKISFVDLLGKRQTFIAPLPDDLTQFLDDLSR</sequence>
<evidence type="ECO:0000256" key="4">
    <source>
        <dbReference type="RuleBase" id="RU362028"/>
    </source>
</evidence>
<dbReference type="CDD" id="cd02869">
    <property type="entry name" value="PseudoU_synth_RluA_like"/>
    <property type="match status" value="1"/>
</dbReference>
<feature type="domain" description="Pseudouridine synthase RsuA/RluA-like" evidence="5">
    <location>
        <begin position="17"/>
        <end position="168"/>
    </location>
</feature>
<dbReference type="Gene3D" id="3.30.2350.10">
    <property type="entry name" value="Pseudouridine synthase"/>
    <property type="match status" value="1"/>
</dbReference>
<evidence type="ECO:0000256" key="2">
    <source>
        <dbReference type="ARBA" id="ARBA00023235"/>
    </source>
</evidence>
<dbReference type="GO" id="GO:0009982">
    <property type="term" value="F:pseudouridine synthase activity"/>
    <property type="evidence" value="ECO:0007669"/>
    <property type="project" value="InterPro"/>
</dbReference>
<comment type="caution">
    <text evidence="6">The sequence shown here is derived from an EMBL/GenBank/DDBJ whole genome shotgun (WGS) entry which is preliminary data.</text>
</comment>
<name>A0A1F4NPY0_UNCK3</name>
<dbReference type="SUPFAM" id="SSF55120">
    <property type="entry name" value="Pseudouridine synthase"/>
    <property type="match status" value="1"/>
</dbReference>
<evidence type="ECO:0000259" key="5">
    <source>
        <dbReference type="Pfam" id="PF00849"/>
    </source>
</evidence>
<reference evidence="6 7" key="1">
    <citation type="journal article" date="2016" name="Nat. Commun.">
        <title>Thousands of microbial genomes shed light on interconnected biogeochemical processes in an aquifer system.</title>
        <authorList>
            <person name="Anantharaman K."/>
            <person name="Brown C.T."/>
            <person name="Hug L.A."/>
            <person name="Sharon I."/>
            <person name="Castelle C.J."/>
            <person name="Probst A.J."/>
            <person name="Thomas B.C."/>
            <person name="Singh A."/>
            <person name="Wilkins M.J."/>
            <person name="Karaoz U."/>
            <person name="Brodie E.L."/>
            <person name="Williams K.H."/>
            <person name="Hubbard S.S."/>
            <person name="Banfield J.F."/>
        </authorList>
    </citation>
    <scope>NUCLEOTIDE SEQUENCE [LARGE SCALE GENOMIC DNA]</scope>
</reference>
<dbReference type="InterPro" id="IPR006224">
    <property type="entry name" value="PsdUridine_synth_RluA-like_CS"/>
</dbReference>
<keyword evidence="2 4" id="KW-0413">Isomerase</keyword>
<dbReference type="EMBL" id="METD01000001">
    <property type="protein sequence ID" value="OGB73480.1"/>
    <property type="molecule type" value="Genomic_DNA"/>
</dbReference>
<dbReference type="InterPro" id="IPR050188">
    <property type="entry name" value="RluA_PseudoU_synthase"/>
</dbReference>
<evidence type="ECO:0000256" key="1">
    <source>
        <dbReference type="ARBA" id="ARBA00010876"/>
    </source>
</evidence>
<organism evidence="6 7">
    <name type="scientific">candidate division Kazan bacterium RIFCSPLOWO2_01_FULL_45_19</name>
    <dbReference type="NCBI Taxonomy" id="1798538"/>
    <lineage>
        <taxon>Bacteria</taxon>
        <taxon>Bacteria division Kazan-3B-28</taxon>
    </lineage>
</organism>
<dbReference type="GO" id="GO:0140098">
    <property type="term" value="F:catalytic activity, acting on RNA"/>
    <property type="evidence" value="ECO:0007669"/>
    <property type="project" value="UniProtKB-ARBA"/>
</dbReference>
<dbReference type="PANTHER" id="PTHR21600">
    <property type="entry name" value="MITOCHONDRIAL RNA PSEUDOURIDINE SYNTHASE"/>
    <property type="match status" value="1"/>
</dbReference>